<dbReference type="InterPro" id="IPR036188">
    <property type="entry name" value="FAD/NAD-bd_sf"/>
</dbReference>
<dbReference type="PANTHER" id="PTHR39757">
    <property type="match status" value="1"/>
</dbReference>
<accession>A0A095Z840</accession>
<comment type="caution">
    <text evidence="1">The sequence shown here is derived from an EMBL/GenBank/DDBJ whole genome shotgun (WGS) entry which is preliminary data.</text>
</comment>
<organism evidence="1 2">
    <name type="scientific">Corynebacterium freneyi DNF00450</name>
    <dbReference type="NCBI Taxonomy" id="1287475"/>
    <lineage>
        <taxon>Bacteria</taxon>
        <taxon>Bacillati</taxon>
        <taxon>Actinomycetota</taxon>
        <taxon>Actinomycetes</taxon>
        <taxon>Mycobacteriales</taxon>
        <taxon>Corynebacteriaceae</taxon>
        <taxon>Corynebacterium</taxon>
    </lineage>
</organism>
<dbReference type="Gene3D" id="3.50.50.60">
    <property type="entry name" value="FAD/NAD(P)-binding domain"/>
    <property type="match status" value="1"/>
</dbReference>
<dbReference type="Proteomes" id="UP000029548">
    <property type="component" value="Unassembled WGS sequence"/>
</dbReference>
<dbReference type="EMBL" id="JRNE01000088">
    <property type="protein sequence ID" value="KGF14917.1"/>
    <property type="molecule type" value="Genomic_DNA"/>
</dbReference>
<evidence type="ECO:0000313" key="1">
    <source>
        <dbReference type="EMBL" id="KGF14917.1"/>
    </source>
</evidence>
<dbReference type="eggNOG" id="COG0644">
    <property type="taxonomic scope" value="Bacteria"/>
</dbReference>
<dbReference type="RefSeq" id="WP_198028755.1">
    <property type="nucleotide sequence ID" value="NZ_JRNE01000088.1"/>
</dbReference>
<dbReference type="SUPFAM" id="SSF51905">
    <property type="entry name" value="FAD/NAD(P)-binding domain"/>
    <property type="match status" value="1"/>
</dbReference>
<proteinExistence type="predicted"/>
<protein>
    <recommendedName>
        <fullName evidence="3">Lycopene cyclase</fullName>
    </recommendedName>
</protein>
<reference evidence="1 2" key="1">
    <citation type="submission" date="2014-07" db="EMBL/GenBank/DDBJ databases">
        <authorList>
            <person name="McCorrison J."/>
            <person name="Sanka R."/>
            <person name="Torralba M."/>
            <person name="Gillis M."/>
            <person name="Haft D.H."/>
            <person name="Methe B."/>
            <person name="Sutton G."/>
            <person name="Nelson K.E."/>
        </authorList>
    </citation>
    <scope>NUCLEOTIDE SEQUENCE [LARGE SCALE GENOMIC DNA]</scope>
    <source>
        <strain evidence="1 2">DNF00450</strain>
    </source>
</reference>
<evidence type="ECO:0008006" key="3">
    <source>
        <dbReference type="Google" id="ProtNLM"/>
    </source>
</evidence>
<evidence type="ECO:0000313" key="2">
    <source>
        <dbReference type="Proteomes" id="UP000029548"/>
    </source>
</evidence>
<sequence>MNEPFRVVVLGAGPAGRIAAHRAAARGWDVVALDPAGGSMPTTVGGWAHQLPDWLPDEAVASRFRPTVITSDGRRRLLDDDYVVLDTAVLSGLGGFAVREEPGIGGSTVRFTWTGDDGEGDGDGHVDGGSAGRLTRIRDRAASALARVRELLRPDPAEGPGASVLHEYYDADDDEVPADFVDPNGPDGDFDEWTAPDVVIDAIGATPYSAVLDARQIARGHVFREEDIPARHRVPVLMDFRVPGGTDDELADEIADDASTGAPATFSYRLPLGDGTWLIEETILAARASSDPGDPRSAELHRYVRRRQAARVADLGIDPGAAIAVEIVDFPLGPWRLPDNRPRVALANRLTFIPLGRGGSFLDLSFLTRPFGGDGVPGYGHFGAMGGWMHPATGYSVGAVLSDVDRFLDRVGSRSDASPPGGRPLAWLRRRGLHVLLAFDDVRTRQFFDAFFTLPDAAIREYLTGTSAPKTLAVMARLLFPLARRSPATLAKLLLTFADGKPVAEL</sequence>
<gene>
    <name evidence="1" type="ORF">HMPREF1650_13280</name>
</gene>
<dbReference type="PRINTS" id="PR00368">
    <property type="entry name" value="FADPNR"/>
</dbReference>
<dbReference type="Pfam" id="PF05834">
    <property type="entry name" value="Lycopene_cycl"/>
    <property type="match status" value="2"/>
</dbReference>
<dbReference type="PANTHER" id="PTHR39757:SF5">
    <property type="entry name" value="OS02G0190600 PROTEIN"/>
    <property type="match status" value="1"/>
</dbReference>
<dbReference type="AlphaFoldDB" id="A0A095Z840"/>
<name>A0A095Z840_9CORY</name>
<dbReference type="eggNOG" id="COG0654">
    <property type="taxonomic scope" value="Bacteria"/>
</dbReference>